<evidence type="ECO:0000256" key="5">
    <source>
        <dbReference type="ARBA" id="ARBA00023316"/>
    </source>
</evidence>
<dbReference type="GO" id="GO:0008360">
    <property type="term" value="P:regulation of cell shape"/>
    <property type="evidence" value="ECO:0007669"/>
    <property type="project" value="UniProtKB-UniRule"/>
</dbReference>
<evidence type="ECO:0000256" key="7">
    <source>
        <dbReference type="SAM" id="Phobius"/>
    </source>
</evidence>
<dbReference type="GO" id="GO:0018104">
    <property type="term" value="P:peptidoglycan-protein cross-linking"/>
    <property type="evidence" value="ECO:0007669"/>
    <property type="project" value="TreeGrafter"/>
</dbReference>
<dbReference type="PANTHER" id="PTHR30582">
    <property type="entry name" value="L,D-TRANSPEPTIDASE"/>
    <property type="match status" value="1"/>
</dbReference>
<dbReference type="InterPro" id="IPR050979">
    <property type="entry name" value="LD-transpeptidase"/>
</dbReference>
<dbReference type="CDD" id="cd16913">
    <property type="entry name" value="YkuD_like"/>
    <property type="match status" value="1"/>
</dbReference>
<dbReference type="InterPro" id="IPR022029">
    <property type="entry name" value="YoaR-like_PG-bd"/>
</dbReference>
<keyword evidence="7" id="KW-0472">Membrane</keyword>
<dbReference type="RefSeq" id="WP_006293000.1">
    <property type="nucleotide sequence ID" value="NZ_GG770225.1"/>
</dbReference>
<dbReference type="HOGENOM" id="CLU_029999_0_0_11"/>
<comment type="caution">
    <text evidence="9">The sequence shown here is derived from an EMBL/GenBank/DDBJ whole genome shotgun (WGS) entry which is preliminary data.</text>
</comment>
<dbReference type="GO" id="GO:0071972">
    <property type="term" value="F:peptidoglycan L,D-transpeptidase activity"/>
    <property type="evidence" value="ECO:0007669"/>
    <property type="project" value="TreeGrafter"/>
</dbReference>
<dbReference type="Gene3D" id="2.40.440.10">
    <property type="entry name" value="L,D-transpeptidase catalytic domain-like"/>
    <property type="match status" value="1"/>
</dbReference>
<dbReference type="SUPFAM" id="SSF141523">
    <property type="entry name" value="L,D-transpeptidase catalytic domain-like"/>
    <property type="match status" value="1"/>
</dbReference>
<dbReference type="UniPathway" id="UPA00219"/>
<evidence type="ECO:0000313" key="10">
    <source>
        <dbReference type="Proteomes" id="UP000005777"/>
    </source>
</evidence>
<dbReference type="InterPro" id="IPR038063">
    <property type="entry name" value="Transpep_catalytic_dom"/>
</dbReference>
<feature type="active site" description="Nucleophile" evidence="6">
    <location>
        <position position="459"/>
    </location>
</feature>
<dbReference type="Pfam" id="PF12229">
    <property type="entry name" value="PG_binding_4"/>
    <property type="match status" value="1"/>
</dbReference>
<evidence type="ECO:0000313" key="9">
    <source>
        <dbReference type="EMBL" id="EFG27003.1"/>
    </source>
</evidence>
<keyword evidence="10" id="KW-1185">Reference proteome</keyword>
<keyword evidence="2" id="KW-0808">Transferase</keyword>
<protein>
    <recommendedName>
        <fullName evidence="8">L,D-TPase catalytic domain-containing protein</fullName>
    </recommendedName>
</protein>
<dbReference type="GO" id="GO:0016740">
    <property type="term" value="F:transferase activity"/>
    <property type="evidence" value="ECO:0007669"/>
    <property type="project" value="UniProtKB-KW"/>
</dbReference>
<dbReference type="Proteomes" id="UP000005777">
    <property type="component" value="Unassembled WGS sequence"/>
</dbReference>
<sequence>MIGSQHGKNKSKARKKGKARLVVFFVVLALILTVGGGTFAAYRFFQDRVAPGVSLGQTSLTGKTQAEVEKLVSQLKEKTIISITGTDGKKHLVSLDDLGVRVKINKTAQTAVDAKRDKSDFERFSPAALQKLTLSATTDETVMQNYLDKTFVGNSTGAQEPQVIYSQSQAKFIVRPGKSGKSVVLDSVRSAVSKALSQPGHTQKAKAQVRLMQPAISDSQAVAAAAAANARLSTIIKISNGSTKSYTIPSSLIASWMTFSSDKQTKTMTLSYDYDAVYSSLKTVLPQNLNQTLVNQQQTIDHKNRLVAVQVKGINGITVTDTSQPASQVVAALKAGRNAVITAPVQTKAYSTKSTVVYRYDIPDGDPWALVNLSEQKAYAYSGTTLKKTFNVSTGKPSTPTHPGTYTVYIKLNTQTMRGKDYVTPNVKWISYFHGGEGFHAAPWNQSGIAQGRPMSHGCVNMNPQDAKWLYDFLPMKAMVKITGSTPTKAVRG</sequence>
<dbReference type="Pfam" id="PF03734">
    <property type="entry name" value="YkuD"/>
    <property type="match status" value="1"/>
</dbReference>
<dbReference type="AlphaFoldDB" id="W5IJ19"/>
<evidence type="ECO:0000256" key="3">
    <source>
        <dbReference type="ARBA" id="ARBA00022960"/>
    </source>
</evidence>
<keyword evidence="3 6" id="KW-0133">Cell shape</keyword>
<dbReference type="GO" id="GO:0005576">
    <property type="term" value="C:extracellular region"/>
    <property type="evidence" value="ECO:0007669"/>
    <property type="project" value="TreeGrafter"/>
</dbReference>
<proteinExistence type="predicted"/>
<feature type="domain" description="L,D-TPase catalytic" evidence="8">
    <location>
        <begin position="367"/>
        <end position="483"/>
    </location>
</feature>
<dbReference type="eggNOG" id="COG1376">
    <property type="taxonomic scope" value="Bacteria"/>
</dbReference>
<evidence type="ECO:0000256" key="4">
    <source>
        <dbReference type="ARBA" id="ARBA00022984"/>
    </source>
</evidence>
<evidence type="ECO:0000256" key="6">
    <source>
        <dbReference type="PROSITE-ProRule" id="PRU01373"/>
    </source>
</evidence>
<feature type="active site" description="Proton donor/acceptor" evidence="6">
    <location>
        <position position="440"/>
    </location>
</feature>
<organism evidence="9 10">
    <name type="scientific">Scardovia inopinata F0304</name>
    <dbReference type="NCBI Taxonomy" id="641146"/>
    <lineage>
        <taxon>Bacteria</taxon>
        <taxon>Bacillati</taxon>
        <taxon>Actinomycetota</taxon>
        <taxon>Actinomycetes</taxon>
        <taxon>Bifidobacteriales</taxon>
        <taxon>Bifidobacteriaceae</taxon>
        <taxon>Scardovia</taxon>
    </lineage>
</organism>
<keyword evidence="5 6" id="KW-0961">Cell wall biogenesis/degradation</keyword>
<keyword evidence="4 6" id="KW-0573">Peptidoglycan synthesis</keyword>
<evidence type="ECO:0000259" key="8">
    <source>
        <dbReference type="PROSITE" id="PS52029"/>
    </source>
</evidence>
<dbReference type="EMBL" id="ADCX01000003">
    <property type="protein sequence ID" value="EFG27003.1"/>
    <property type="molecule type" value="Genomic_DNA"/>
</dbReference>
<keyword evidence="7" id="KW-1133">Transmembrane helix</keyword>
<dbReference type="PROSITE" id="PS52029">
    <property type="entry name" value="LD_TPASE"/>
    <property type="match status" value="1"/>
</dbReference>
<gene>
    <name evidence="9" type="ORF">HMPREF9020_00634</name>
</gene>
<dbReference type="PANTHER" id="PTHR30582:SF2">
    <property type="entry name" value="L,D-TRANSPEPTIDASE YCIB-RELATED"/>
    <property type="match status" value="1"/>
</dbReference>
<keyword evidence="7" id="KW-0812">Transmembrane</keyword>
<accession>W5IJ19</accession>
<reference evidence="9 10" key="1">
    <citation type="submission" date="2012-01" db="EMBL/GenBank/DDBJ databases">
        <title>The Genome Sequence of Scardovia inopinata F0304.</title>
        <authorList>
            <consortium name="The Broad Institute Genome Sequencing Platform"/>
            <person name="Earl A."/>
            <person name="Ward D."/>
            <person name="Feldgarden M."/>
            <person name="Gevers D."/>
            <person name="Izard J."/>
            <person name="Baranova O.V."/>
            <person name="Blanton J.M."/>
            <person name="Tanner A.C."/>
            <person name="Dewhirst F.E."/>
            <person name="Young S.K."/>
            <person name="Zeng Q."/>
            <person name="Gargeya S."/>
            <person name="Fitzgerald M."/>
            <person name="Haas B."/>
            <person name="Abouelleil A."/>
            <person name="Alvarado L."/>
            <person name="Arachchi H.M."/>
            <person name="Berlin A."/>
            <person name="Chapman S.B."/>
            <person name="Gearin G."/>
            <person name="Goldberg J."/>
            <person name="Griggs A."/>
            <person name="Gujja S."/>
            <person name="Hansen M."/>
            <person name="Heiman D."/>
            <person name="Howarth C."/>
            <person name="Larimer J."/>
            <person name="Lui A."/>
            <person name="MacDonald P.J."/>
            <person name="McCowen C."/>
            <person name="Montmayeur A."/>
            <person name="Murphy C."/>
            <person name="Neiman D."/>
            <person name="Pearson M."/>
            <person name="Priest M."/>
            <person name="Roberts A."/>
            <person name="Saif S."/>
            <person name="Shea T."/>
            <person name="Sisk P."/>
            <person name="Stolte C."/>
            <person name="Sykes S."/>
            <person name="Wortman J."/>
            <person name="Nusbaum C."/>
            <person name="Birren B."/>
        </authorList>
    </citation>
    <scope>NUCLEOTIDE SEQUENCE [LARGE SCALE GENOMIC DNA]</scope>
    <source>
        <strain evidence="9 10">F0304</strain>
    </source>
</reference>
<comment type="pathway">
    <text evidence="1 6">Cell wall biogenesis; peptidoglycan biosynthesis.</text>
</comment>
<dbReference type="GO" id="GO:0071555">
    <property type="term" value="P:cell wall organization"/>
    <property type="evidence" value="ECO:0007669"/>
    <property type="project" value="UniProtKB-UniRule"/>
</dbReference>
<evidence type="ECO:0000256" key="2">
    <source>
        <dbReference type="ARBA" id="ARBA00022679"/>
    </source>
</evidence>
<dbReference type="InterPro" id="IPR005490">
    <property type="entry name" value="LD_TPept_cat_dom"/>
</dbReference>
<evidence type="ECO:0000256" key="1">
    <source>
        <dbReference type="ARBA" id="ARBA00004752"/>
    </source>
</evidence>
<name>W5IJ19_SCAIO</name>
<feature type="transmembrane region" description="Helical" evidence="7">
    <location>
        <begin position="21"/>
        <end position="45"/>
    </location>
</feature>